<dbReference type="EMBL" id="CP011451">
    <property type="protein sequence ID" value="AKH39149.1"/>
    <property type="molecule type" value="Genomic_DNA"/>
</dbReference>
<feature type="domain" description="Terminase large subunit GpA endonuclease" evidence="1">
    <location>
        <begin position="6"/>
        <end position="231"/>
    </location>
</feature>
<reference evidence="2 4" key="2">
    <citation type="journal article" date="2016" name="Genome Announc.">
        <title>Genome Sequence of Nitrosomonas communis Strain Nm2, a Mesophilic Ammonia-Oxidizing Bacterium Isolated from Mediterranean Soil.</title>
        <authorList>
            <person name="Kozlowski J.A."/>
            <person name="Kits K.D."/>
            <person name="Stein L.Y."/>
        </authorList>
    </citation>
    <scope>NUCLEOTIDE SEQUENCE [LARGE SCALE GENOMIC DNA]</scope>
    <source>
        <strain evidence="2 4">Nm2</strain>
    </source>
</reference>
<evidence type="ECO:0000313" key="4">
    <source>
        <dbReference type="Proteomes" id="UP000034156"/>
    </source>
</evidence>
<dbReference type="Proteomes" id="UP000324176">
    <property type="component" value="Unassembled WGS sequence"/>
</dbReference>
<dbReference type="PATRIC" id="fig|44574.3.peg.4118"/>
<name>A0A0F7KJN6_9PROT</name>
<dbReference type="Pfam" id="PF20454">
    <property type="entry name" value="GpA_nuclease"/>
    <property type="match status" value="1"/>
</dbReference>
<evidence type="ECO:0000259" key="1">
    <source>
        <dbReference type="Pfam" id="PF20454"/>
    </source>
</evidence>
<dbReference type="Proteomes" id="UP000034156">
    <property type="component" value="Chromosome"/>
</dbReference>
<dbReference type="AlphaFoldDB" id="A0A0F7KJN6"/>
<keyword evidence="4" id="KW-1185">Reference proteome</keyword>
<reference evidence="3 5" key="3">
    <citation type="submission" date="2019-07" db="EMBL/GenBank/DDBJ databases">
        <title>Active sludge and wastewater microbial communities from Klosterneuburg, Austria.</title>
        <authorList>
            <person name="Wagner M."/>
        </authorList>
    </citation>
    <scope>NUCLEOTIDE SEQUENCE [LARGE SCALE GENOMIC DNA]</scope>
    <source>
        <strain evidence="3 5">Nm2</strain>
    </source>
</reference>
<gene>
    <name evidence="2" type="ORF">AAW31_17105</name>
    <name evidence="3" type="ORF">BCL69_11042</name>
</gene>
<evidence type="ECO:0000313" key="3">
    <source>
        <dbReference type="EMBL" id="TYP72339.1"/>
    </source>
</evidence>
<dbReference type="KEGG" id="nco:AAW31_17105"/>
<reference evidence="4" key="1">
    <citation type="submission" date="2015-05" db="EMBL/GenBank/DDBJ databases">
        <title>Draft genome of Nitrosomonas communis strain Nm2.</title>
        <authorList>
            <person name="Kozlowski J.A."/>
            <person name="Kits K.D."/>
            <person name="Stein L.Y."/>
        </authorList>
    </citation>
    <scope>NUCLEOTIDE SEQUENCE [LARGE SCALE GENOMIC DNA]</scope>
    <source>
        <strain evidence="4">Nm2</strain>
    </source>
</reference>
<protein>
    <submittedName>
        <fullName evidence="3">Phage terminase large subunit GpA</fullName>
    </submittedName>
</protein>
<evidence type="ECO:0000313" key="2">
    <source>
        <dbReference type="EMBL" id="AKH39149.1"/>
    </source>
</evidence>
<dbReference type="InterPro" id="IPR046454">
    <property type="entry name" value="GpA_endonuclease"/>
</dbReference>
<organism evidence="2 4">
    <name type="scientific">Nitrosomonas communis</name>
    <dbReference type="NCBI Taxonomy" id="44574"/>
    <lineage>
        <taxon>Bacteria</taxon>
        <taxon>Pseudomonadati</taxon>
        <taxon>Pseudomonadota</taxon>
        <taxon>Betaproteobacteria</taxon>
        <taxon>Nitrosomonadales</taxon>
        <taxon>Nitrosomonadaceae</taxon>
        <taxon>Nitrosomonas</taxon>
    </lineage>
</organism>
<dbReference type="EMBL" id="VNHT01000104">
    <property type="protein sequence ID" value="TYP72339.1"/>
    <property type="molecule type" value="Genomic_DNA"/>
</dbReference>
<accession>A0A0F7KJN6</accession>
<sequence>MLKCLENIPQRSITRGCLALTVGIDTQDKWLAVKLLGWGADNLWIIEWHTIEGDTTRPEEWDKLEEYLNTPLINSCGNAIRIEAAAIDTRGHRGEQVKKFIARKTLKVPVYAVQGSTTRLGRAIATTASHPEKTHRGKVVKTGYSLWNVGTEYCKDFIYGTLASDEKLPTHKRVIHFPEGLTEDYFDGLLSEILDPETNRYIKRKGAKHQRNEPLDTLVYAWAIGHHNRVRIGMTSRGEFDPGYWTRREAILENPSLFTFEHQDTDKVEVIPKPIPESGGISLNGWRRG</sequence>
<evidence type="ECO:0000313" key="5">
    <source>
        <dbReference type="Proteomes" id="UP000324176"/>
    </source>
</evidence>
<proteinExistence type="predicted"/>
<dbReference type="GO" id="GO:0004519">
    <property type="term" value="F:endonuclease activity"/>
    <property type="evidence" value="ECO:0007669"/>
    <property type="project" value="InterPro"/>
</dbReference>